<gene>
    <name evidence="2" type="ORF">CAL27_00130</name>
    <name evidence="1" type="ORF">CEG14_22975</name>
</gene>
<reference evidence="1 4" key="2">
    <citation type="submission" date="2017-05" db="EMBL/GenBank/DDBJ databases">
        <title>Complete and WGS of Bordetella genogroups.</title>
        <authorList>
            <person name="Spilker T."/>
            <person name="LiPuma J."/>
        </authorList>
    </citation>
    <scope>NUCLEOTIDE SEQUENCE [LARGE SCALE GENOMIC DNA]</scope>
    <source>
        <strain evidence="1 4">AU17610</strain>
    </source>
</reference>
<dbReference type="OrthoDB" id="8850210at2"/>
<keyword evidence="3" id="KW-1185">Reference proteome</keyword>
<evidence type="ECO:0000313" key="2">
    <source>
        <dbReference type="EMBL" id="OZI67919.1"/>
    </source>
</evidence>
<proteinExistence type="predicted"/>
<accession>A0A261RVL4</accession>
<dbReference type="EMBL" id="NEVL01000006">
    <property type="protein sequence ID" value="OZI28807.1"/>
    <property type="molecule type" value="Genomic_DNA"/>
</dbReference>
<reference evidence="2 3" key="1">
    <citation type="submission" date="2017-05" db="EMBL/GenBank/DDBJ databases">
        <title>Complete and WGS of Bordetella genogroups.</title>
        <authorList>
            <person name="Spilker T."/>
            <person name="Lipuma J."/>
        </authorList>
    </citation>
    <scope>NUCLEOTIDE SEQUENCE [LARGE SCALE GENOMIC DNA]</scope>
    <source>
        <strain evidence="2 3">AU9795</strain>
    </source>
</reference>
<protein>
    <submittedName>
        <fullName evidence="1">Uncharacterized protein</fullName>
    </submittedName>
</protein>
<dbReference type="Proteomes" id="UP000216354">
    <property type="component" value="Unassembled WGS sequence"/>
</dbReference>
<dbReference type="Proteomes" id="UP000217005">
    <property type="component" value="Unassembled WGS sequence"/>
</dbReference>
<sequence>MFGFLKTSTPQVDQEVQEEFVERVSAAAEDFRAVAASHGRLDYTPASMAALDEALARVRAGDLALTPMQRVGAAAYLYETLRRAHGGLYEVCDNDDPVVFVAGPEEAEVCLCGISRVERYLTGAHAEPVSAALQRFEAALAAGRAETIR</sequence>
<dbReference type="AlphaFoldDB" id="A0A261RVL4"/>
<evidence type="ECO:0000313" key="3">
    <source>
        <dbReference type="Proteomes" id="UP000216354"/>
    </source>
</evidence>
<dbReference type="EMBL" id="NEVR01000001">
    <property type="protein sequence ID" value="OZI67919.1"/>
    <property type="molecule type" value="Genomic_DNA"/>
</dbReference>
<evidence type="ECO:0000313" key="1">
    <source>
        <dbReference type="EMBL" id="OZI28807.1"/>
    </source>
</evidence>
<name>A0A261RVL4_9BORD</name>
<dbReference type="RefSeq" id="WP_094828733.1">
    <property type="nucleotide sequence ID" value="NZ_NEVL01000006.1"/>
</dbReference>
<organism evidence="1 4">
    <name type="scientific">Bordetella genomosp. 1</name>
    <dbReference type="NCBI Taxonomy" id="1395607"/>
    <lineage>
        <taxon>Bacteria</taxon>
        <taxon>Pseudomonadati</taxon>
        <taxon>Pseudomonadota</taxon>
        <taxon>Betaproteobacteria</taxon>
        <taxon>Burkholderiales</taxon>
        <taxon>Alcaligenaceae</taxon>
        <taxon>Bordetella</taxon>
    </lineage>
</organism>
<comment type="caution">
    <text evidence="1">The sequence shown here is derived from an EMBL/GenBank/DDBJ whole genome shotgun (WGS) entry which is preliminary data.</text>
</comment>
<evidence type="ECO:0000313" key="4">
    <source>
        <dbReference type="Proteomes" id="UP000217005"/>
    </source>
</evidence>